<reference evidence="1" key="1">
    <citation type="journal article" date="2023" name="Insect Mol. Biol.">
        <title>Genome sequencing provides insights into the evolution of gene families encoding plant cell wall-degrading enzymes in longhorned beetles.</title>
        <authorList>
            <person name="Shin N.R."/>
            <person name="Okamura Y."/>
            <person name="Kirsch R."/>
            <person name="Pauchet Y."/>
        </authorList>
    </citation>
    <scope>NUCLEOTIDE SEQUENCE</scope>
    <source>
        <strain evidence="1">AMC_N1</strain>
    </source>
</reference>
<name>A0AAV8XRA7_9CUCU</name>
<dbReference type="Gene3D" id="3.30.420.10">
    <property type="entry name" value="Ribonuclease H-like superfamily/Ribonuclease H"/>
    <property type="match status" value="1"/>
</dbReference>
<dbReference type="Proteomes" id="UP001162162">
    <property type="component" value="Unassembled WGS sequence"/>
</dbReference>
<dbReference type="AlphaFoldDB" id="A0AAV8XRA7"/>
<dbReference type="EMBL" id="JAPWTK010000391">
    <property type="protein sequence ID" value="KAJ8941037.1"/>
    <property type="molecule type" value="Genomic_DNA"/>
</dbReference>
<dbReference type="InterPro" id="IPR036397">
    <property type="entry name" value="RNaseH_sf"/>
</dbReference>
<proteinExistence type="predicted"/>
<dbReference type="GO" id="GO:0003676">
    <property type="term" value="F:nucleic acid binding"/>
    <property type="evidence" value="ECO:0007669"/>
    <property type="project" value="InterPro"/>
</dbReference>
<dbReference type="PANTHER" id="PTHR47326:SF1">
    <property type="entry name" value="HTH PSQ-TYPE DOMAIN-CONTAINING PROTEIN"/>
    <property type="match status" value="1"/>
</dbReference>
<accession>A0AAV8XRA7</accession>
<evidence type="ECO:0000313" key="2">
    <source>
        <dbReference type="Proteomes" id="UP001162162"/>
    </source>
</evidence>
<sequence length="69" mass="7997">MDRQKWTDLVACQISGLTPCDFYLWGHMKQLVYSEPVNSIEELTARTAVAAETIREYQLYLVEFGLPRT</sequence>
<protein>
    <submittedName>
        <fullName evidence="1">Uncharacterized protein</fullName>
    </submittedName>
</protein>
<gene>
    <name evidence="1" type="ORF">NQ318_015513</name>
</gene>
<comment type="caution">
    <text evidence="1">The sequence shown here is derived from an EMBL/GenBank/DDBJ whole genome shotgun (WGS) entry which is preliminary data.</text>
</comment>
<dbReference type="PANTHER" id="PTHR47326">
    <property type="entry name" value="TRANSPOSABLE ELEMENT TC3 TRANSPOSASE-LIKE PROTEIN"/>
    <property type="match status" value="1"/>
</dbReference>
<organism evidence="1 2">
    <name type="scientific">Aromia moschata</name>
    <dbReference type="NCBI Taxonomy" id="1265417"/>
    <lineage>
        <taxon>Eukaryota</taxon>
        <taxon>Metazoa</taxon>
        <taxon>Ecdysozoa</taxon>
        <taxon>Arthropoda</taxon>
        <taxon>Hexapoda</taxon>
        <taxon>Insecta</taxon>
        <taxon>Pterygota</taxon>
        <taxon>Neoptera</taxon>
        <taxon>Endopterygota</taxon>
        <taxon>Coleoptera</taxon>
        <taxon>Polyphaga</taxon>
        <taxon>Cucujiformia</taxon>
        <taxon>Chrysomeloidea</taxon>
        <taxon>Cerambycidae</taxon>
        <taxon>Cerambycinae</taxon>
        <taxon>Callichromatini</taxon>
        <taxon>Aromia</taxon>
    </lineage>
</organism>
<evidence type="ECO:0000313" key="1">
    <source>
        <dbReference type="EMBL" id="KAJ8941037.1"/>
    </source>
</evidence>
<keyword evidence="2" id="KW-1185">Reference proteome</keyword>